<comment type="caution">
    <text evidence="1">The sequence shown here is derived from an EMBL/GenBank/DDBJ whole genome shotgun (WGS) entry which is preliminary data.</text>
</comment>
<keyword evidence="2" id="KW-1185">Reference proteome</keyword>
<name>A0A402CAR3_RHOWR</name>
<reference evidence="1 2" key="1">
    <citation type="submission" date="2018-11" db="EMBL/GenBank/DDBJ databases">
        <title>Microbial catabolism of amino acid.</title>
        <authorList>
            <person name="Hibi M."/>
            <person name="Ogawa J."/>
        </authorList>
    </citation>
    <scope>NUCLEOTIDE SEQUENCE [LARGE SCALE GENOMIC DNA]</scope>
    <source>
        <strain evidence="1 2">C31-06</strain>
    </source>
</reference>
<accession>A0A402CAR3</accession>
<protein>
    <submittedName>
        <fullName evidence="1">Uncharacterized protein</fullName>
    </submittedName>
</protein>
<sequence>MPQCRRHADPFVKPRPSRLCHGAPGRIVAHHLCAKAVG</sequence>
<organism evidence="1 2">
    <name type="scientific">Rhodococcus wratislaviensis</name>
    <name type="common">Tsukamurella wratislaviensis</name>
    <dbReference type="NCBI Taxonomy" id="44752"/>
    <lineage>
        <taxon>Bacteria</taxon>
        <taxon>Bacillati</taxon>
        <taxon>Actinomycetota</taxon>
        <taxon>Actinomycetes</taxon>
        <taxon>Mycobacteriales</taxon>
        <taxon>Nocardiaceae</taxon>
        <taxon>Rhodococcus</taxon>
    </lineage>
</organism>
<evidence type="ECO:0000313" key="1">
    <source>
        <dbReference type="EMBL" id="GCE40720.1"/>
    </source>
</evidence>
<evidence type="ECO:0000313" key="2">
    <source>
        <dbReference type="Proteomes" id="UP000287519"/>
    </source>
</evidence>
<dbReference type="Proteomes" id="UP000287519">
    <property type="component" value="Unassembled WGS sequence"/>
</dbReference>
<gene>
    <name evidence="1" type="ORF">Rhow_004363</name>
</gene>
<dbReference type="EMBL" id="BHYM01000037">
    <property type="protein sequence ID" value="GCE40720.1"/>
    <property type="molecule type" value="Genomic_DNA"/>
</dbReference>
<proteinExistence type="predicted"/>
<dbReference type="AlphaFoldDB" id="A0A402CAR3"/>